<dbReference type="EC" id="2.7.11.1" evidence="1"/>
<feature type="signal peptide" evidence="13">
    <location>
        <begin position="1"/>
        <end position="29"/>
    </location>
</feature>
<dbReference type="InterPro" id="IPR011009">
    <property type="entry name" value="Kinase-like_dom_sf"/>
</dbReference>
<keyword evidence="6 11" id="KW-0547">Nucleotide-binding</keyword>
<sequence>MTQSPGRPSAMRASLLVLITIGLVSAVEAASVRVHLRAHGLHKSETVEDDMVTVLPNITCPAATEPLASLDHGLIMSNCPSQCTDGSICVFYPSNLTEHCVTTPDRTCFQGDSCAYECIPNANLLFGWYITVYNRPEAVEEVIQYNTLFPDERGITLNASIVPTLDANFTLQSNAVFFYLSGNEAANNYDRNFMNKFAIPDYNSLPRGDIVPFQIPATLYKALESIQEVSIENLPLPAIDAAHPPVFDEMVHLFLRNTQLRQFPFPASSLKNLTLLDVSVNMITSIELGTLPEQLTKLNVSTNAITNIAIGSLPRGLQVLDVADNRIGAIANGTLPSTIMYLYLETNGLTQIPSDVASMVNLTEFYMTRNPIGDVPEGSIPVDLMDTLGLESCGLRGIPRIIQDMEVLTNLFLTNNDLSTDPDFTILPPSLTVLDVANTQLREVPKSLANLTSLVYLFLGNNPSAMHDLTTIPLTVDYLDLTNNSLDDVPPGVENLAEESLLDLSLNPLGKISPGSLPSTLYTLFIKEAVFTELPAGVLPASLVELFVEDSLLESAPADLLDTQLLANLTIARCHLSSFENVSDMPWLQNVNLQGNKLTSFRSRLPILVTLDLRNNSLETFELAQAPLLTSLQLGENSLTEVPVSIFDLKALTVLNLTHNPIHNFTPSVEQYAFLQGLDVLMMDQDMFNTSCDNLVSFREFAMCPPWQNVTNIEHESPEDSAQSKRGASPWTLVLNIGLLVVFVVVSVGVYHRRRIYKRRMREMDMKSAISDELNSKRGLSIWEDDVLLQHRLDNDLVIRSRMIGSGMYGEVWLATYQGKMVALKKLRHIEDRSLIQQFMDEIKLVASLDHPRLVQFVGVVWTKETDVSMLTEFMPRGDLRGYLDEHPRPKRNEPSSADITTTLWSRWKLQVALEIVEALVYLHSLEPILIHRDLKSRNVLLDNELHAKLSDFGVSRFKIDNELMTACVGTARWIAPEVLSSREYDESADIYSLGILLSELDTHEMPFHDAVNDEGEPLSDSAIAGQVLSGTLTVGFSSSCPVAIRLLGERCTSLTPSLRPTSLQVAYELRMLLRLHNESMLNEEVKVEDSHVSV</sequence>
<accession>A0A8K1CF03</accession>
<dbReference type="InterPro" id="IPR003591">
    <property type="entry name" value="Leu-rich_rpt_typical-subtyp"/>
</dbReference>
<keyword evidence="2" id="KW-0723">Serine/threonine-protein kinase</keyword>
<keyword evidence="16" id="KW-1185">Reference proteome</keyword>
<comment type="catalytic activity">
    <reaction evidence="10">
        <text>L-seryl-[protein] + ATP = O-phospho-L-seryl-[protein] + ADP + H(+)</text>
        <dbReference type="Rhea" id="RHEA:17989"/>
        <dbReference type="Rhea" id="RHEA-COMP:9863"/>
        <dbReference type="Rhea" id="RHEA-COMP:11604"/>
        <dbReference type="ChEBI" id="CHEBI:15378"/>
        <dbReference type="ChEBI" id="CHEBI:29999"/>
        <dbReference type="ChEBI" id="CHEBI:30616"/>
        <dbReference type="ChEBI" id="CHEBI:83421"/>
        <dbReference type="ChEBI" id="CHEBI:456216"/>
        <dbReference type="EC" id="2.7.11.1"/>
    </reaction>
</comment>
<dbReference type="SMART" id="SM00220">
    <property type="entry name" value="S_TKc"/>
    <property type="match status" value="1"/>
</dbReference>
<evidence type="ECO:0000259" key="14">
    <source>
        <dbReference type="PROSITE" id="PS50011"/>
    </source>
</evidence>
<keyword evidence="7" id="KW-0418">Kinase</keyword>
<evidence type="ECO:0000256" key="1">
    <source>
        <dbReference type="ARBA" id="ARBA00012513"/>
    </source>
</evidence>
<dbReference type="Gene3D" id="1.10.510.10">
    <property type="entry name" value="Transferase(Phosphotransferase) domain 1"/>
    <property type="match status" value="1"/>
</dbReference>
<dbReference type="InterPro" id="IPR051420">
    <property type="entry name" value="Ser_Thr_Kinases_DiverseReg"/>
</dbReference>
<dbReference type="SUPFAM" id="SSF56112">
    <property type="entry name" value="Protein kinase-like (PK-like)"/>
    <property type="match status" value="1"/>
</dbReference>
<dbReference type="InterPro" id="IPR032675">
    <property type="entry name" value="LRR_dom_sf"/>
</dbReference>
<feature type="chain" id="PRO_5035424140" description="non-specific serine/threonine protein kinase" evidence="13">
    <location>
        <begin position="30"/>
        <end position="1095"/>
    </location>
</feature>
<dbReference type="PROSITE" id="PS00107">
    <property type="entry name" value="PROTEIN_KINASE_ATP"/>
    <property type="match status" value="1"/>
</dbReference>
<dbReference type="SUPFAM" id="SSF52058">
    <property type="entry name" value="L domain-like"/>
    <property type="match status" value="2"/>
</dbReference>
<dbReference type="PROSITE" id="PS50011">
    <property type="entry name" value="PROTEIN_KINASE_DOM"/>
    <property type="match status" value="1"/>
</dbReference>
<keyword evidence="12" id="KW-1133">Transmembrane helix</keyword>
<evidence type="ECO:0000256" key="8">
    <source>
        <dbReference type="ARBA" id="ARBA00022840"/>
    </source>
</evidence>
<feature type="transmembrane region" description="Helical" evidence="12">
    <location>
        <begin position="731"/>
        <end position="752"/>
    </location>
</feature>
<dbReference type="InterPro" id="IPR017441">
    <property type="entry name" value="Protein_kinase_ATP_BS"/>
</dbReference>
<keyword evidence="4" id="KW-0808">Transferase</keyword>
<evidence type="ECO:0000256" key="7">
    <source>
        <dbReference type="ARBA" id="ARBA00022777"/>
    </source>
</evidence>
<comment type="caution">
    <text evidence="15">The sequence shown here is derived from an EMBL/GenBank/DDBJ whole genome shotgun (WGS) entry which is preliminary data.</text>
</comment>
<dbReference type="InterPro" id="IPR000719">
    <property type="entry name" value="Prot_kinase_dom"/>
</dbReference>
<proteinExistence type="predicted"/>
<evidence type="ECO:0000256" key="2">
    <source>
        <dbReference type="ARBA" id="ARBA00022527"/>
    </source>
</evidence>
<dbReference type="PANTHER" id="PTHR48005">
    <property type="entry name" value="LEUCINE RICH REPEAT KINASE 2"/>
    <property type="match status" value="1"/>
</dbReference>
<evidence type="ECO:0000256" key="4">
    <source>
        <dbReference type="ARBA" id="ARBA00022679"/>
    </source>
</evidence>
<organism evidence="15 16">
    <name type="scientific">Pythium oligandrum</name>
    <name type="common">Mycoparasitic fungus</name>
    <dbReference type="NCBI Taxonomy" id="41045"/>
    <lineage>
        <taxon>Eukaryota</taxon>
        <taxon>Sar</taxon>
        <taxon>Stramenopiles</taxon>
        <taxon>Oomycota</taxon>
        <taxon>Peronosporomycetes</taxon>
        <taxon>Pythiales</taxon>
        <taxon>Pythiaceae</taxon>
        <taxon>Pythium</taxon>
    </lineage>
</organism>
<dbReference type="Proteomes" id="UP000794436">
    <property type="component" value="Unassembled WGS sequence"/>
</dbReference>
<comment type="catalytic activity">
    <reaction evidence="9">
        <text>L-threonyl-[protein] + ATP = O-phospho-L-threonyl-[protein] + ADP + H(+)</text>
        <dbReference type="Rhea" id="RHEA:46608"/>
        <dbReference type="Rhea" id="RHEA-COMP:11060"/>
        <dbReference type="Rhea" id="RHEA-COMP:11605"/>
        <dbReference type="ChEBI" id="CHEBI:15378"/>
        <dbReference type="ChEBI" id="CHEBI:30013"/>
        <dbReference type="ChEBI" id="CHEBI:30616"/>
        <dbReference type="ChEBI" id="CHEBI:61977"/>
        <dbReference type="ChEBI" id="CHEBI:456216"/>
        <dbReference type="EC" id="2.7.11.1"/>
    </reaction>
</comment>
<dbReference type="AlphaFoldDB" id="A0A8K1CF03"/>
<dbReference type="EMBL" id="SPLM01000075">
    <property type="protein sequence ID" value="TMW61819.1"/>
    <property type="molecule type" value="Genomic_DNA"/>
</dbReference>
<evidence type="ECO:0000256" key="3">
    <source>
        <dbReference type="ARBA" id="ARBA00022614"/>
    </source>
</evidence>
<name>A0A8K1CF03_PYTOL</name>
<evidence type="ECO:0000313" key="16">
    <source>
        <dbReference type="Proteomes" id="UP000794436"/>
    </source>
</evidence>
<dbReference type="InterPro" id="IPR008271">
    <property type="entry name" value="Ser/Thr_kinase_AS"/>
</dbReference>
<keyword evidence="13" id="KW-0732">Signal</keyword>
<keyword evidence="12" id="KW-0812">Transmembrane</keyword>
<dbReference type="SMART" id="SM00369">
    <property type="entry name" value="LRR_TYP"/>
    <property type="match status" value="6"/>
</dbReference>
<feature type="domain" description="Protein kinase" evidence="14">
    <location>
        <begin position="798"/>
        <end position="1074"/>
    </location>
</feature>
<evidence type="ECO:0000256" key="11">
    <source>
        <dbReference type="PROSITE-ProRule" id="PRU10141"/>
    </source>
</evidence>
<dbReference type="PANTHER" id="PTHR48005:SF13">
    <property type="entry name" value="SERINE_THREONINE-PROTEIN KINASE DDB_G0278509-RELATED"/>
    <property type="match status" value="1"/>
</dbReference>
<evidence type="ECO:0000256" key="6">
    <source>
        <dbReference type="ARBA" id="ARBA00022741"/>
    </source>
</evidence>
<evidence type="ECO:0000256" key="10">
    <source>
        <dbReference type="ARBA" id="ARBA00048679"/>
    </source>
</evidence>
<dbReference type="OrthoDB" id="4062651at2759"/>
<keyword evidence="3" id="KW-0433">Leucine-rich repeat</keyword>
<evidence type="ECO:0000256" key="9">
    <source>
        <dbReference type="ARBA" id="ARBA00047899"/>
    </source>
</evidence>
<keyword evidence="12" id="KW-0472">Membrane</keyword>
<dbReference type="GO" id="GO:0005524">
    <property type="term" value="F:ATP binding"/>
    <property type="evidence" value="ECO:0007669"/>
    <property type="project" value="UniProtKB-UniRule"/>
</dbReference>
<dbReference type="GO" id="GO:0004674">
    <property type="term" value="F:protein serine/threonine kinase activity"/>
    <property type="evidence" value="ECO:0007669"/>
    <property type="project" value="UniProtKB-KW"/>
</dbReference>
<evidence type="ECO:0000313" key="15">
    <source>
        <dbReference type="EMBL" id="TMW61819.1"/>
    </source>
</evidence>
<keyword evidence="8 11" id="KW-0067">ATP-binding</keyword>
<feature type="binding site" evidence="11">
    <location>
        <position position="825"/>
    </location>
    <ligand>
        <name>ATP</name>
        <dbReference type="ChEBI" id="CHEBI:30616"/>
    </ligand>
</feature>
<gene>
    <name evidence="15" type="ORF">Poli38472_010882</name>
</gene>
<protein>
    <recommendedName>
        <fullName evidence="1">non-specific serine/threonine protein kinase</fullName>
        <ecNumber evidence="1">2.7.11.1</ecNumber>
    </recommendedName>
</protein>
<dbReference type="Gene3D" id="3.80.10.10">
    <property type="entry name" value="Ribonuclease Inhibitor"/>
    <property type="match status" value="3"/>
</dbReference>
<evidence type="ECO:0000256" key="12">
    <source>
        <dbReference type="SAM" id="Phobius"/>
    </source>
</evidence>
<evidence type="ECO:0000256" key="5">
    <source>
        <dbReference type="ARBA" id="ARBA00022737"/>
    </source>
</evidence>
<dbReference type="PROSITE" id="PS00108">
    <property type="entry name" value="PROTEIN_KINASE_ST"/>
    <property type="match status" value="1"/>
</dbReference>
<keyword evidence="5" id="KW-0677">Repeat</keyword>
<dbReference type="Pfam" id="PF00069">
    <property type="entry name" value="Pkinase"/>
    <property type="match status" value="1"/>
</dbReference>
<evidence type="ECO:0000256" key="13">
    <source>
        <dbReference type="SAM" id="SignalP"/>
    </source>
</evidence>
<dbReference type="SMART" id="SM00364">
    <property type="entry name" value="LRR_BAC"/>
    <property type="match status" value="4"/>
</dbReference>
<reference evidence="15" key="1">
    <citation type="submission" date="2019-03" db="EMBL/GenBank/DDBJ databases">
        <title>Long read genome sequence of the mycoparasitic Pythium oligandrum ATCC 38472 isolated from sugarbeet rhizosphere.</title>
        <authorList>
            <person name="Gaulin E."/>
        </authorList>
    </citation>
    <scope>NUCLEOTIDE SEQUENCE</scope>
    <source>
        <strain evidence="15">ATCC 38472_TT</strain>
    </source>
</reference>